<keyword evidence="3" id="KW-1185">Reference proteome</keyword>
<gene>
    <name evidence="4" type="primary">LOC112904865</name>
</gene>
<evidence type="ECO:0000256" key="2">
    <source>
        <dbReference type="SAM" id="MobiDB-lite"/>
    </source>
</evidence>
<dbReference type="Pfam" id="PF09184">
    <property type="entry name" value="PPP4R2"/>
    <property type="match status" value="1"/>
</dbReference>
<accession>A0A7F5R718</accession>
<evidence type="ECO:0000313" key="4">
    <source>
        <dbReference type="RefSeq" id="XP_025831768.1"/>
    </source>
</evidence>
<feature type="region of interest" description="Disordered" evidence="2">
    <location>
        <begin position="428"/>
        <end position="473"/>
    </location>
</feature>
<dbReference type="GO" id="GO:0005634">
    <property type="term" value="C:nucleus"/>
    <property type="evidence" value="ECO:0007669"/>
    <property type="project" value="TreeGrafter"/>
</dbReference>
<dbReference type="PANTHER" id="PTHR16487:SF0">
    <property type="entry name" value="PROTEIN PHOSPHATASE 4 REGULATORY SUBUNIT 2-RELATED"/>
    <property type="match status" value="1"/>
</dbReference>
<reference evidence="4" key="1">
    <citation type="submission" date="2025-08" db="UniProtKB">
        <authorList>
            <consortium name="RefSeq"/>
        </authorList>
    </citation>
    <scope>IDENTIFICATION</scope>
    <source>
        <tissue evidence="4">Entire body</tissue>
    </source>
</reference>
<dbReference type="AlphaFoldDB" id="A0A7F5R718"/>
<feature type="region of interest" description="Disordered" evidence="2">
    <location>
        <begin position="505"/>
        <end position="534"/>
    </location>
</feature>
<dbReference type="KEGG" id="apln:112904865"/>
<evidence type="ECO:0000313" key="3">
    <source>
        <dbReference type="Proteomes" id="UP000192223"/>
    </source>
</evidence>
<feature type="region of interest" description="Disordered" evidence="2">
    <location>
        <begin position="283"/>
        <end position="315"/>
    </location>
</feature>
<dbReference type="GO" id="GO:0030289">
    <property type="term" value="C:protein phosphatase 4 complex"/>
    <property type="evidence" value="ECO:0007669"/>
    <property type="project" value="InterPro"/>
</dbReference>
<evidence type="ECO:0000256" key="1">
    <source>
        <dbReference type="ARBA" id="ARBA00009207"/>
    </source>
</evidence>
<name>A0A7F5R718_AGRPL</name>
<feature type="region of interest" description="Disordered" evidence="2">
    <location>
        <begin position="321"/>
        <end position="340"/>
    </location>
</feature>
<dbReference type="OrthoDB" id="341898at2759"/>
<dbReference type="CTD" id="31979"/>
<protein>
    <submittedName>
        <fullName evidence="4">Serine/threonine-protein phosphatase 4 regulatory subunit 2</fullName>
    </submittedName>
</protein>
<comment type="similarity">
    <text evidence="1">Belongs to the PPP4R2 family.</text>
</comment>
<feature type="compositionally biased region" description="Polar residues" evidence="2">
    <location>
        <begin position="321"/>
        <end position="335"/>
    </location>
</feature>
<dbReference type="PANTHER" id="PTHR16487">
    <property type="entry name" value="PPP4R2-RELATED PROTEIN"/>
    <property type="match status" value="1"/>
</dbReference>
<dbReference type="Proteomes" id="UP000192223">
    <property type="component" value="Unplaced"/>
</dbReference>
<dbReference type="GeneID" id="112904865"/>
<sequence length="534" mass="60159">MDNPEEILHSLEEFSKLKPKDIPRELEEYLSFVAKTGDPVYQWGTIKSLFREKLINVTSELYESCPSMEIPPCPNVEVFNYEKMKNFILEKLDTFVAAPFTVQRICELLTSPRKEYNRIDKYMRALEKNILVVSTIEPGNRRTENGEGIVNGIESDHRRENQTSNDINVEDIEMEETPWPKMSQSSESSYQETEVKLPQIEAIHSLVEEGQSSVEVKMTEVTCTENSMGDKTMSQRQLFVSIEPINSENCLREDSFQETSVTITAVPAPVQKRRDSIEPIEQVEEEISSSDSQKLQEGEVSIPSSTSTTSDDKQYSEIVHSVSNVKDSDSTADTSENIHIESIDPSKDLFPARSENENTTTSTVEQITLSITDEDKKNDVSSPIKDLNEYQEETSQISDSISRDLEFVISEESSTDATTDVNECIKNDNDIIGGSEESSVKNPLEELPFQPDKREVTSSELDNVPTVTQTSIEPIDEGCKFNLTPGSNASDDIIGSVSYEEIKDHNKEEKLNNELEPANTVSKDENIILTEQQP</sequence>
<dbReference type="InterPro" id="IPR015267">
    <property type="entry name" value="PPP4R2"/>
</dbReference>
<dbReference type="RefSeq" id="XP_025831768.1">
    <property type="nucleotide sequence ID" value="XM_025975983.1"/>
</dbReference>
<feature type="compositionally biased region" description="Polar residues" evidence="2">
    <location>
        <begin position="458"/>
        <end position="472"/>
    </location>
</feature>
<proteinExistence type="inferred from homology"/>
<dbReference type="GO" id="GO:0019888">
    <property type="term" value="F:protein phosphatase regulator activity"/>
    <property type="evidence" value="ECO:0007669"/>
    <property type="project" value="InterPro"/>
</dbReference>
<dbReference type="InParanoid" id="A0A7F5R718"/>
<dbReference type="GO" id="GO:0005737">
    <property type="term" value="C:cytoplasm"/>
    <property type="evidence" value="ECO:0007669"/>
    <property type="project" value="TreeGrafter"/>
</dbReference>
<organism evidence="3 4">
    <name type="scientific">Agrilus planipennis</name>
    <name type="common">Emerald ash borer</name>
    <name type="synonym">Agrilus marcopoli</name>
    <dbReference type="NCBI Taxonomy" id="224129"/>
    <lineage>
        <taxon>Eukaryota</taxon>
        <taxon>Metazoa</taxon>
        <taxon>Ecdysozoa</taxon>
        <taxon>Arthropoda</taxon>
        <taxon>Hexapoda</taxon>
        <taxon>Insecta</taxon>
        <taxon>Pterygota</taxon>
        <taxon>Neoptera</taxon>
        <taxon>Endopterygota</taxon>
        <taxon>Coleoptera</taxon>
        <taxon>Polyphaga</taxon>
        <taxon>Elateriformia</taxon>
        <taxon>Buprestoidea</taxon>
        <taxon>Buprestidae</taxon>
        <taxon>Agrilinae</taxon>
        <taxon>Agrilus</taxon>
    </lineage>
</organism>